<accession>A0A139SMQ7</accession>
<name>A0A139SMQ7_9BACT</name>
<evidence type="ECO:0000313" key="2">
    <source>
        <dbReference type="EMBL" id="KXU35877.1"/>
    </source>
</evidence>
<dbReference type="InterPro" id="IPR045584">
    <property type="entry name" value="Pilin-like"/>
</dbReference>
<evidence type="ECO:0000256" key="1">
    <source>
        <dbReference type="SAM" id="Phobius"/>
    </source>
</evidence>
<dbReference type="InterPro" id="IPR012902">
    <property type="entry name" value="N_methyl_site"/>
</dbReference>
<keyword evidence="3" id="KW-1185">Reference proteome</keyword>
<dbReference type="Gene3D" id="3.30.700.10">
    <property type="entry name" value="Glycoprotein, Type 4 Pilin"/>
    <property type="match status" value="1"/>
</dbReference>
<reference evidence="3" key="1">
    <citation type="submission" date="2016-02" db="EMBL/GenBank/DDBJ databases">
        <authorList>
            <person name="Sanders J.G."/>
            <person name="Lin J.Y."/>
            <person name="Wertz J.T."/>
            <person name="Russell J.A."/>
            <person name="Moreau C.S."/>
            <person name="Powell S."/>
        </authorList>
    </citation>
    <scope>NUCLEOTIDE SEQUENCE [LARGE SCALE GENOMIC DNA]</scope>
    <source>
        <strain evidence="3">CAG34</strain>
    </source>
</reference>
<evidence type="ECO:0000313" key="3">
    <source>
        <dbReference type="Proteomes" id="UP000070058"/>
    </source>
</evidence>
<dbReference type="NCBIfam" id="TIGR02532">
    <property type="entry name" value="IV_pilin_GFxxxE"/>
    <property type="match status" value="1"/>
</dbReference>
<protein>
    <recommendedName>
        <fullName evidence="4">Prepilin-type N-terminal cleavage/methylation domain-containing protein</fullName>
    </recommendedName>
</protein>
<proteinExistence type="predicted"/>
<dbReference type="SUPFAM" id="SSF54523">
    <property type="entry name" value="Pili subunits"/>
    <property type="match status" value="1"/>
</dbReference>
<gene>
    <name evidence="2" type="ORF">AXK11_04905</name>
</gene>
<feature type="transmembrane region" description="Helical" evidence="1">
    <location>
        <begin position="35"/>
        <end position="56"/>
    </location>
</feature>
<dbReference type="STRING" id="1548207.AXK11_04905"/>
<dbReference type="AlphaFoldDB" id="A0A139SMQ7"/>
<organism evidence="2 3">
    <name type="scientific">Cephaloticoccus primus</name>
    <dbReference type="NCBI Taxonomy" id="1548207"/>
    <lineage>
        <taxon>Bacteria</taxon>
        <taxon>Pseudomonadati</taxon>
        <taxon>Verrucomicrobiota</taxon>
        <taxon>Opitutia</taxon>
        <taxon>Opitutales</taxon>
        <taxon>Opitutaceae</taxon>
        <taxon>Cephaloticoccus</taxon>
    </lineage>
</organism>
<keyword evidence="1" id="KW-0812">Transmembrane</keyword>
<keyword evidence="1" id="KW-1133">Transmembrane helix</keyword>
<dbReference type="Pfam" id="PF07963">
    <property type="entry name" value="N_methyl"/>
    <property type="match status" value="1"/>
</dbReference>
<keyword evidence="1" id="KW-0472">Membrane</keyword>
<comment type="caution">
    <text evidence="2">The sequence shown here is derived from an EMBL/GenBank/DDBJ whole genome shotgun (WGS) entry which is preliminary data.</text>
</comment>
<dbReference type="PROSITE" id="PS00409">
    <property type="entry name" value="PROKAR_NTER_METHYL"/>
    <property type="match status" value="1"/>
</dbReference>
<sequence length="242" mass="25645">MQRPRLLALQMHASRTSLSASCPTRRPRAATGFTLIELLMVIAVLGIVAGIAFSNVGGSGKATALRSAQATLANALSAARHRALARGVPVALAVHDDPGNPSRYRRMVAVVESIQTAPEVVTVFELPKHAYVLPHRSRFPEALREPGDWAGGSSQNLLGSTRFLNPGGVISVAINSPTAERWEYALVTARGTMSGSGALIVGLAQPAVGGPFPIRFESPERVRGMLVSQYGLARMIDGREGF</sequence>
<dbReference type="Proteomes" id="UP000070058">
    <property type="component" value="Unassembled WGS sequence"/>
</dbReference>
<dbReference type="EMBL" id="LSZQ01000041">
    <property type="protein sequence ID" value="KXU35877.1"/>
    <property type="molecule type" value="Genomic_DNA"/>
</dbReference>
<evidence type="ECO:0008006" key="4">
    <source>
        <dbReference type="Google" id="ProtNLM"/>
    </source>
</evidence>